<keyword evidence="2" id="KW-0732">Signal</keyword>
<feature type="region of interest" description="Disordered" evidence="1">
    <location>
        <begin position="86"/>
        <end position="107"/>
    </location>
</feature>
<evidence type="ECO:0000256" key="1">
    <source>
        <dbReference type="SAM" id="MobiDB-lite"/>
    </source>
</evidence>
<accession>A0A848FGA8</accession>
<dbReference type="AlphaFoldDB" id="A0A848FGA8"/>
<evidence type="ECO:0000313" key="3">
    <source>
        <dbReference type="EMBL" id="NML18176.1"/>
    </source>
</evidence>
<evidence type="ECO:0000313" key="4">
    <source>
        <dbReference type="Proteomes" id="UP000574067"/>
    </source>
</evidence>
<evidence type="ECO:0008006" key="5">
    <source>
        <dbReference type="Google" id="ProtNLM"/>
    </source>
</evidence>
<proteinExistence type="predicted"/>
<organism evidence="3 4">
    <name type="scientific">Azohydromonas caseinilytica</name>
    <dbReference type="NCBI Taxonomy" id="2728836"/>
    <lineage>
        <taxon>Bacteria</taxon>
        <taxon>Pseudomonadati</taxon>
        <taxon>Pseudomonadota</taxon>
        <taxon>Betaproteobacteria</taxon>
        <taxon>Burkholderiales</taxon>
        <taxon>Sphaerotilaceae</taxon>
        <taxon>Azohydromonas</taxon>
    </lineage>
</organism>
<comment type="caution">
    <text evidence="3">The sequence shown here is derived from an EMBL/GenBank/DDBJ whole genome shotgun (WGS) entry which is preliminary data.</text>
</comment>
<feature type="compositionally biased region" description="Basic and acidic residues" evidence="1">
    <location>
        <begin position="86"/>
        <end position="101"/>
    </location>
</feature>
<dbReference type="EMBL" id="JABBFW010000028">
    <property type="protein sequence ID" value="NML18176.1"/>
    <property type="molecule type" value="Genomic_DNA"/>
</dbReference>
<feature type="chain" id="PRO_5032303098" description="Lipoprotein" evidence="2">
    <location>
        <begin position="28"/>
        <end position="107"/>
    </location>
</feature>
<protein>
    <recommendedName>
        <fullName evidence="5">Lipoprotein</fullName>
    </recommendedName>
</protein>
<evidence type="ECO:0000256" key="2">
    <source>
        <dbReference type="SAM" id="SignalP"/>
    </source>
</evidence>
<gene>
    <name evidence="3" type="ORF">HHL10_24725</name>
</gene>
<reference evidence="3 4" key="1">
    <citation type="submission" date="2020-04" db="EMBL/GenBank/DDBJ databases">
        <title>Azohydromonas sp. isolated from soil.</title>
        <authorList>
            <person name="Dahal R.H."/>
        </authorList>
    </citation>
    <scope>NUCLEOTIDE SEQUENCE [LARGE SCALE GENOMIC DNA]</scope>
    <source>
        <strain evidence="3 4">G-1-1-14</strain>
    </source>
</reference>
<sequence>MRHLSTAIVATALVSAALSSWSQPGPAASAPMHGPRTHWGRDYTPGWAMMSEAERKEHREHMQGFKTYEECKAYMDKHHEEMAARVKERGGKPLAQPRRDACAGLRK</sequence>
<feature type="signal peptide" evidence="2">
    <location>
        <begin position="1"/>
        <end position="27"/>
    </location>
</feature>
<dbReference type="Proteomes" id="UP000574067">
    <property type="component" value="Unassembled WGS sequence"/>
</dbReference>
<keyword evidence="4" id="KW-1185">Reference proteome</keyword>
<name>A0A848FGA8_9BURK</name>
<dbReference type="RefSeq" id="WP_169163074.1">
    <property type="nucleotide sequence ID" value="NZ_JABBFW010000028.1"/>
</dbReference>